<name>A0A8I1G954_9GAMM</name>
<dbReference type="Proteomes" id="UP000655994">
    <property type="component" value="Unassembled WGS sequence"/>
</dbReference>
<dbReference type="EMBL" id="JAEMOP010000002">
    <property type="protein sequence ID" value="MBJ7314457.1"/>
    <property type="molecule type" value="Genomic_DNA"/>
</dbReference>
<dbReference type="EMBL" id="JAEMOS010000004">
    <property type="protein sequence ID" value="MBJ7265653.1"/>
    <property type="molecule type" value="Genomic_DNA"/>
</dbReference>
<dbReference type="RefSeq" id="WP_199493612.1">
    <property type="nucleotide sequence ID" value="NZ_JAEMOO010000014.1"/>
</dbReference>
<dbReference type="Proteomes" id="UP000621390">
    <property type="component" value="Unassembled WGS sequence"/>
</dbReference>
<organism evidence="2 3">
    <name type="scientific">Idiomarina abyssalis</name>
    <dbReference type="NCBI Taxonomy" id="86102"/>
    <lineage>
        <taxon>Bacteria</taxon>
        <taxon>Pseudomonadati</taxon>
        <taxon>Pseudomonadota</taxon>
        <taxon>Gammaproteobacteria</taxon>
        <taxon>Alteromonadales</taxon>
        <taxon>Idiomarinaceae</taxon>
        <taxon>Idiomarina</taxon>
    </lineage>
</organism>
<evidence type="ECO:0000313" key="1">
    <source>
        <dbReference type="EMBL" id="MBJ7265653.1"/>
    </source>
</evidence>
<evidence type="ECO:0000313" key="2">
    <source>
        <dbReference type="EMBL" id="MBJ7314457.1"/>
    </source>
</evidence>
<sequence>MEILVFFGGAFISWLITHLYHRHSSKNAPEWAEPLMSRLPQHQPTESELQEIIQEYLKEISLLEKGQNSNGEWFQYISGEQICTGQFKIGNLEEIRISFPAAFVDTPSVDLSGEVSQIKAKRATSTELIIELNETRKPDSLFTYQAKGRWKEH</sequence>
<protein>
    <submittedName>
        <fullName evidence="2">Uncharacterized protein</fullName>
    </submittedName>
</protein>
<keyword evidence="4" id="KW-1185">Reference proteome</keyword>
<proteinExistence type="predicted"/>
<accession>A0A8I1G954</accession>
<gene>
    <name evidence="1" type="ORF">JHC10_01710</name>
    <name evidence="2" type="ORF">JHC11_00385</name>
</gene>
<dbReference type="AlphaFoldDB" id="A0A8I1G954"/>
<reference evidence="2 4" key="1">
    <citation type="submission" date="2020-09" db="EMBL/GenBank/DDBJ databases">
        <title>Draft Genomes of Bacterial Isolates from North Pond Shallow Sediments.</title>
        <authorList>
            <person name="Kiel Reese B."/>
            <person name="Mullis M."/>
            <person name="Weisend R.E."/>
        </authorList>
    </citation>
    <scope>NUCLEOTIDE SEQUENCE</scope>
    <source>
        <strain evidence="2">KJE-2</strain>
        <strain evidence="1 4">KJE-3</strain>
    </source>
</reference>
<evidence type="ECO:0000313" key="3">
    <source>
        <dbReference type="Proteomes" id="UP000621390"/>
    </source>
</evidence>
<comment type="caution">
    <text evidence="2">The sequence shown here is derived from an EMBL/GenBank/DDBJ whole genome shotgun (WGS) entry which is preliminary data.</text>
</comment>
<evidence type="ECO:0000313" key="4">
    <source>
        <dbReference type="Proteomes" id="UP000655994"/>
    </source>
</evidence>